<evidence type="ECO:0000256" key="4">
    <source>
        <dbReference type="ARBA" id="ARBA00022833"/>
    </source>
</evidence>
<dbReference type="PROSITE" id="PS50071">
    <property type="entry name" value="HOMEOBOX_2"/>
    <property type="match status" value="1"/>
</dbReference>
<evidence type="ECO:0000256" key="3">
    <source>
        <dbReference type="ARBA" id="ARBA00022737"/>
    </source>
</evidence>
<dbReference type="PANTHER" id="PTHR16675:SF193">
    <property type="entry name" value="LOC571647 PROTEIN-RELATED"/>
    <property type="match status" value="1"/>
</dbReference>
<dbReference type="GO" id="GO:0003677">
    <property type="term" value="F:DNA binding"/>
    <property type="evidence" value="ECO:0007669"/>
    <property type="project" value="UniProtKB-UniRule"/>
</dbReference>
<feature type="region of interest" description="Disordered" evidence="14">
    <location>
        <begin position="702"/>
        <end position="801"/>
    </location>
</feature>
<dbReference type="CDD" id="cd00086">
    <property type="entry name" value="homeodomain"/>
    <property type="match status" value="1"/>
</dbReference>
<dbReference type="AlphaFoldDB" id="A0A2U9D2T4"/>
<dbReference type="Gene3D" id="2.10.110.10">
    <property type="entry name" value="Cysteine Rich Protein"/>
    <property type="match status" value="2"/>
</dbReference>
<dbReference type="GO" id="GO:0006955">
    <property type="term" value="P:immune response"/>
    <property type="evidence" value="ECO:0007669"/>
    <property type="project" value="TreeGrafter"/>
</dbReference>
<dbReference type="SUPFAM" id="SSF54452">
    <property type="entry name" value="MHC antigen-recognition domain"/>
    <property type="match status" value="1"/>
</dbReference>
<evidence type="ECO:0000256" key="8">
    <source>
        <dbReference type="ARBA" id="ARBA00023180"/>
    </source>
</evidence>
<evidence type="ECO:0000259" key="18">
    <source>
        <dbReference type="PROSITE" id="PS50835"/>
    </source>
</evidence>
<evidence type="ECO:0000256" key="11">
    <source>
        <dbReference type="PROSITE-ProRule" id="PRU00125"/>
    </source>
</evidence>
<dbReference type="InterPro" id="IPR009057">
    <property type="entry name" value="Homeodomain-like_sf"/>
</dbReference>
<evidence type="ECO:0000256" key="12">
    <source>
        <dbReference type="RuleBase" id="RU000682"/>
    </source>
</evidence>
<dbReference type="InterPro" id="IPR001781">
    <property type="entry name" value="Znf_LIM"/>
</dbReference>
<keyword evidence="3" id="KW-0677">Repeat</keyword>
<keyword evidence="7 10" id="KW-0371">Homeobox</keyword>
<keyword evidence="15" id="KW-0812">Transmembrane</keyword>
<dbReference type="GO" id="GO:0046872">
    <property type="term" value="F:metal ion binding"/>
    <property type="evidence" value="ECO:0007669"/>
    <property type="project" value="UniProtKB-KW"/>
</dbReference>
<evidence type="ECO:0000313" key="19">
    <source>
        <dbReference type="EMBL" id="AWP21172.1"/>
    </source>
</evidence>
<feature type="compositionally biased region" description="Polar residues" evidence="14">
    <location>
        <begin position="720"/>
        <end position="732"/>
    </location>
</feature>
<dbReference type="PROSITE" id="PS00478">
    <property type="entry name" value="LIM_DOMAIN_1"/>
    <property type="match status" value="2"/>
</dbReference>
<feature type="DNA-binding region" description="Homeobox" evidence="10">
    <location>
        <begin position="172"/>
        <end position="231"/>
    </location>
</feature>
<evidence type="ECO:0000259" key="16">
    <source>
        <dbReference type="PROSITE" id="PS50023"/>
    </source>
</evidence>
<dbReference type="InterPro" id="IPR013783">
    <property type="entry name" value="Ig-like_fold"/>
</dbReference>
<keyword evidence="15" id="KW-0472">Membrane</keyword>
<dbReference type="SMART" id="SM00132">
    <property type="entry name" value="LIM"/>
    <property type="match status" value="2"/>
</dbReference>
<comment type="subcellular location">
    <subcellularLocation>
        <location evidence="1 10 12">Nucleus</location>
    </subcellularLocation>
</comment>
<feature type="compositionally biased region" description="Basic and acidic residues" evidence="14">
    <location>
        <begin position="748"/>
        <end position="769"/>
    </location>
</feature>
<feature type="domain" description="LIM zinc-binding" evidence="16">
    <location>
        <begin position="63"/>
        <end position="125"/>
    </location>
</feature>
<dbReference type="PROSITE" id="PS50023">
    <property type="entry name" value="LIM_DOMAIN_2"/>
    <property type="match status" value="2"/>
</dbReference>
<evidence type="ECO:0000256" key="2">
    <source>
        <dbReference type="ARBA" id="ARBA00022723"/>
    </source>
</evidence>
<dbReference type="InterPro" id="IPR017970">
    <property type="entry name" value="Homeobox_CS"/>
</dbReference>
<dbReference type="PRINTS" id="PR01638">
    <property type="entry name" value="MHCCLASSI"/>
</dbReference>
<dbReference type="Pfam" id="PF07654">
    <property type="entry name" value="C1-set"/>
    <property type="match status" value="1"/>
</dbReference>
<feature type="compositionally biased region" description="Low complexity" evidence="14">
    <location>
        <begin position="770"/>
        <end position="784"/>
    </location>
</feature>
<dbReference type="InterPro" id="IPR050208">
    <property type="entry name" value="MHC_class-I_related"/>
</dbReference>
<dbReference type="Pfam" id="PF00046">
    <property type="entry name" value="Homeodomain"/>
    <property type="match status" value="1"/>
</dbReference>
<dbReference type="SUPFAM" id="SSF48726">
    <property type="entry name" value="Immunoglobulin"/>
    <property type="match status" value="1"/>
</dbReference>
<dbReference type="GO" id="GO:0009897">
    <property type="term" value="C:external side of plasma membrane"/>
    <property type="evidence" value="ECO:0007669"/>
    <property type="project" value="TreeGrafter"/>
</dbReference>
<dbReference type="Gene3D" id="2.60.40.10">
    <property type="entry name" value="Immunoglobulins"/>
    <property type="match status" value="1"/>
</dbReference>
<dbReference type="GO" id="GO:0005615">
    <property type="term" value="C:extracellular space"/>
    <property type="evidence" value="ECO:0007669"/>
    <property type="project" value="TreeGrafter"/>
</dbReference>
<dbReference type="PROSITE" id="PS00027">
    <property type="entry name" value="HOMEOBOX_1"/>
    <property type="match status" value="1"/>
</dbReference>
<feature type="domain" description="Ig-like" evidence="18">
    <location>
        <begin position="567"/>
        <end position="656"/>
    </location>
</feature>
<dbReference type="FunFam" id="1.10.10.60:FF:000027">
    <property type="entry name" value="LIM/homeobox protein Lhx9"/>
    <property type="match status" value="1"/>
</dbReference>
<feature type="domain" description="Homeobox" evidence="17">
    <location>
        <begin position="170"/>
        <end position="230"/>
    </location>
</feature>
<dbReference type="SUPFAM" id="SSF57716">
    <property type="entry name" value="Glucocorticoid receptor-like (DNA-binding domain)"/>
    <property type="match status" value="1"/>
</dbReference>
<dbReference type="STRING" id="52904.ENSSMAP00000023001"/>
<dbReference type="InterPro" id="IPR001356">
    <property type="entry name" value="HD"/>
</dbReference>
<dbReference type="GO" id="GO:0000981">
    <property type="term" value="F:DNA-binding transcription factor activity, RNA polymerase II-specific"/>
    <property type="evidence" value="ECO:0007669"/>
    <property type="project" value="InterPro"/>
</dbReference>
<evidence type="ECO:0000256" key="13">
    <source>
        <dbReference type="RuleBase" id="RU004439"/>
    </source>
</evidence>
<keyword evidence="15" id="KW-1133">Transmembrane helix</keyword>
<gene>
    <name evidence="19" type="ORF">SMAX5B_003146</name>
</gene>
<keyword evidence="9 10" id="KW-0539">Nucleus</keyword>
<comment type="similarity">
    <text evidence="13">Belongs to the MHC class I family.</text>
</comment>
<dbReference type="GO" id="GO:0005634">
    <property type="term" value="C:nucleus"/>
    <property type="evidence" value="ECO:0007669"/>
    <property type="project" value="UniProtKB-SubCell"/>
</dbReference>
<name>A0A2U9D2T4_SCOMX</name>
<evidence type="ECO:0000259" key="17">
    <source>
        <dbReference type="PROSITE" id="PS50071"/>
    </source>
</evidence>
<organism evidence="19 20">
    <name type="scientific">Scophthalmus maximus</name>
    <name type="common">Turbot</name>
    <name type="synonym">Psetta maxima</name>
    <dbReference type="NCBI Taxonomy" id="52904"/>
    <lineage>
        <taxon>Eukaryota</taxon>
        <taxon>Metazoa</taxon>
        <taxon>Chordata</taxon>
        <taxon>Craniata</taxon>
        <taxon>Vertebrata</taxon>
        <taxon>Euteleostomi</taxon>
        <taxon>Actinopterygii</taxon>
        <taxon>Neopterygii</taxon>
        <taxon>Teleostei</taxon>
        <taxon>Neoteleostei</taxon>
        <taxon>Acanthomorphata</taxon>
        <taxon>Carangaria</taxon>
        <taxon>Pleuronectiformes</taxon>
        <taxon>Pleuronectoidei</taxon>
        <taxon>Scophthalmidae</taxon>
        <taxon>Scophthalmus</taxon>
    </lineage>
</organism>
<dbReference type="Gene3D" id="3.30.500.10">
    <property type="entry name" value="MHC class I-like antigen recognition-like"/>
    <property type="match status" value="1"/>
</dbReference>
<keyword evidence="5 11" id="KW-0440">LIM domain</keyword>
<proteinExistence type="inferred from homology"/>
<evidence type="ECO:0000256" key="1">
    <source>
        <dbReference type="ARBA" id="ARBA00004123"/>
    </source>
</evidence>
<keyword evidence="6 10" id="KW-0238">DNA-binding</keyword>
<evidence type="ECO:0000256" key="7">
    <source>
        <dbReference type="ARBA" id="ARBA00023155"/>
    </source>
</evidence>
<dbReference type="PROSITE" id="PS50835">
    <property type="entry name" value="IG_LIKE"/>
    <property type="match status" value="1"/>
</dbReference>
<evidence type="ECO:0000256" key="5">
    <source>
        <dbReference type="ARBA" id="ARBA00023038"/>
    </source>
</evidence>
<evidence type="ECO:0000256" key="15">
    <source>
        <dbReference type="SAM" id="Phobius"/>
    </source>
</evidence>
<dbReference type="InterPro" id="IPR003597">
    <property type="entry name" value="Ig_C1-set"/>
</dbReference>
<dbReference type="InterPro" id="IPR011162">
    <property type="entry name" value="MHC_I/II-like_Ag-recog"/>
</dbReference>
<dbReference type="SUPFAM" id="SSF46689">
    <property type="entry name" value="Homeodomain-like"/>
    <property type="match status" value="1"/>
</dbReference>
<dbReference type="Gene3D" id="1.10.10.60">
    <property type="entry name" value="Homeodomain-like"/>
    <property type="match status" value="1"/>
</dbReference>
<evidence type="ECO:0000313" key="20">
    <source>
        <dbReference type="Proteomes" id="UP000246464"/>
    </source>
</evidence>
<evidence type="ECO:0000256" key="10">
    <source>
        <dbReference type="PROSITE-ProRule" id="PRU00108"/>
    </source>
</evidence>
<dbReference type="SMART" id="SM00389">
    <property type="entry name" value="HOX"/>
    <property type="match status" value="1"/>
</dbReference>
<feature type="region of interest" description="Disordered" evidence="14">
    <location>
        <begin position="125"/>
        <end position="170"/>
    </location>
</feature>
<feature type="domain" description="LIM zinc-binding" evidence="16">
    <location>
        <begin position="1"/>
        <end position="62"/>
    </location>
</feature>
<reference evidence="19 20" key="1">
    <citation type="submission" date="2017-12" db="EMBL/GenBank/DDBJ databases">
        <title>Integrating genomic resources of turbot (Scophthalmus maximus) in depth evaluation of genetic and physical mapping variation across individuals.</title>
        <authorList>
            <person name="Martinez P."/>
        </authorList>
    </citation>
    <scope>NUCLEOTIDE SEQUENCE [LARGE SCALE GENOMIC DNA]</scope>
</reference>
<sequence>MICCACSEQVCERFFLLAAGRVWHAACLRCSQCQCELQTHPSLYWRDGNVYCQQDYGRMFGGGQCARCLQPIPASALVMRSGQLTFHPHCFCCQECDIKLLPGNLYCIQGQSLFCQSHYHAKGGVPPSHNPPARPHVRDAQNQVSAEGEESVSSSEPRLDDTVSGGRARRRTKRIRTCFRSEQLRALESYFAQKHNPDGKDWTCLAHKTGLPKRVLQVWFQNARAKLRRSLTADDAQVNSPSAALRAGVSVATSPPLPAARSSPDQSPLFSASTIDQLQLSLLTAPLGDLPVSPPANLHRQLRSPAFFLDYDSQSAPGAQRGDLTARPLSPFPGSHSLESSHYQYGGEGEDGGKRNDALTSIAGGLQAVNREKGGFEKHSLTYIYTALSKDVAPPGIHQFTAIGLLDNKAIDYFDSVNTEKVPKQQWMKDQNEDDYWRKGTQSRQSKMKWFQVNLKILMDRMRQNQSDVHVLQWLHGCKADMHRNGSVSFSQGLDMYSYDGNNFLSFDDDHLVWVSSCPAAQQTKRKWDDVPSLKEYTKGYLERECLDWMKKFLGYEQKQLEAAPPPEVYVFAKNSNRKNNVVLTCLATGFNRKEVTLQMRRDGRLLTPVDGVMSSGVRPNGDDTFQRRDRVEILKTDSSSFTCVVVDEATNFNVEKVWDHKLLDESESLVIVIVIVSAAAGGVVLLLGVLVARWYRKRKGNAGKLGTNNVPDVVVPAAQNDNTPTQPLMNQKSEDALVPAPQNDNTPDPKSKSDEHKPLIGKKSDGSKESLSSSGTDSGVSVDCLQNQTEDVAADEVETN</sequence>
<dbReference type="FunFam" id="3.30.500.10:FF:000005">
    <property type="entry name" value="MHC class I antigen ZKA transcript variant 1"/>
    <property type="match status" value="1"/>
</dbReference>
<dbReference type="Pfam" id="PF00129">
    <property type="entry name" value="MHC_I"/>
    <property type="match status" value="1"/>
</dbReference>
<keyword evidence="8" id="KW-0325">Glycoprotein</keyword>
<dbReference type="InterPro" id="IPR011161">
    <property type="entry name" value="MHC_I-like_Ag-recog"/>
</dbReference>
<keyword evidence="4 11" id="KW-0862">Zinc</keyword>
<protein>
    <submittedName>
        <fullName evidence="19">Uncharacterized protein</fullName>
    </submittedName>
</protein>
<dbReference type="EMBL" id="CP026264">
    <property type="protein sequence ID" value="AWP21172.1"/>
    <property type="molecule type" value="Genomic_DNA"/>
</dbReference>
<dbReference type="Pfam" id="PF00412">
    <property type="entry name" value="LIM"/>
    <property type="match status" value="2"/>
</dbReference>
<dbReference type="InterPro" id="IPR037055">
    <property type="entry name" value="MHC_I-like_Ag-recog_sf"/>
</dbReference>
<dbReference type="SMART" id="SM00407">
    <property type="entry name" value="IGc1"/>
    <property type="match status" value="1"/>
</dbReference>
<dbReference type="InterPro" id="IPR007110">
    <property type="entry name" value="Ig-like_dom"/>
</dbReference>
<evidence type="ECO:0000256" key="9">
    <source>
        <dbReference type="ARBA" id="ARBA00023242"/>
    </source>
</evidence>
<dbReference type="PANTHER" id="PTHR16675">
    <property type="entry name" value="MHC CLASS I-RELATED"/>
    <property type="match status" value="1"/>
</dbReference>
<dbReference type="Proteomes" id="UP000246464">
    <property type="component" value="Chromosome 22"/>
</dbReference>
<keyword evidence="20" id="KW-1185">Reference proteome</keyword>
<keyword evidence="2 11" id="KW-0479">Metal-binding</keyword>
<feature type="transmembrane region" description="Helical" evidence="15">
    <location>
        <begin position="670"/>
        <end position="696"/>
    </location>
</feature>
<evidence type="ECO:0000256" key="6">
    <source>
        <dbReference type="ARBA" id="ARBA00023125"/>
    </source>
</evidence>
<evidence type="ECO:0000256" key="14">
    <source>
        <dbReference type="SAM" id="MobiDB-lite"/>
    </source>
</evidence>
<dbReference type="InterPro" id="IPR036179">
    <property type="entry name" value="Ig-like_dom_sf"/>
</dbReference>
<dbReference type="InterPro" id="IPR001039">
    <property type="entry name" value="MHC_I_a_a1/a2"/>
</dbReference>
<accession>A0A2U9D2T4</accession>